<dbReference type="EMBL" id="JRPN01000018">
    <property type="protein sequence ID" value="KGT77154.1"/>
    <property type="molecule type" value="Genomic_DNA"/>
</dbReference>
<evidence type="ECO:0008006" key="3">
    <source>
        <dbReference type="Google" id="ProtNLM"/>
    </source>
</evidence>
<dbReference type="SUPFAM" id="SSF46955">
    <property type="entry name" value="Putative DNA-binding domain"/>
    <property type="match status" value="1"/>
</dbReference>
<accession>A0A0A3XV36</accession>
<name>A0A0A3XV36_BRAJP</name>
<dbReference type="InterPro" id="IPR009061">
    <property type="entry name" value="DNA-bd_dom_put_sf"/>
</dbReference>
<gene>
    <name evidence="1" type="ORF">MA20_21315</name>
</gene>
<sequence length="76" mass="8170">MDIVAQIAKAEGLTLGAVAKLGKETLLNEEEAAVTLRRSKRTLERWRSLGMGPKVTKVGGRRIAYSVGSLLEFAGV</sequence>
<organism evidence="1 2">
    <name type="scientific">Bradyrhizobium japonicum</name>
    <dbReference type="NCBI Taxonomy" id="375"/>
    <lineage>
        <taxon>Bacteria</taxon>
        <taxon>Pseudomonadati</taxon>
        <taxon>Pseudomonadota</taxon>
        <taxon>Alphaproteobacteria</taxon>
        <taxon>Hyphomicrobiales</taxon>
        <taxon>Nitrobacteraceae</taxon>
        <taxon>Bradyrhizobium</taxon>
    </lineage>
</organism>
<reference evidence="1 2" key="1">
    <citation type="submission" date="2014-09" db="EMBL/GenBank/DDBJ databases">
        <title>Draft genome of Bradyrhizobium japonicum Is-34.</title>
        <authorList>
            <person name="Tsurumaru H."/>
            <person name="Yamakawa T."/>
            <person name="Hashimoto S."/>
            <person name="Okizaki K."/>
            <person name="Kanesaki Y."/>
            <person name="Yoshikawa H."/>
            <person name="Yajima S."/>
        </authorList>
    </citation>
    <scope>NUCLEOTIDE SEQUENCE [LARGE SCALE GENOMIC DNA]</scope>
    <source>
        <strain evidence="1 2">Is-34</strain>
    </source>
</reference>
<evidence type="ECO:0000313" key="2">
    <source>
        <dbReference type="Proteomes" id="UP000030377"/>
    </source>
</evidence>
<proteinExistence type="predicted"/>
<evidence type="ECO:0000313" key="1">
    <source>
        <dbReference type="EMBL" id="KGT77154.1"/>
    </source>
</evidence>
<dbReference type="Proteomes" id="UP000030377">
    <property type="component" value="Unassembled WGS sequence"/>
</dbReference>
<comment type="caution">
    <text evidence="1">The sequence shown here is derived from an EMBL/GenBank/DDBJ whole genome shotgun (WGS) entry which is preliminary data.</text>
</comment>
<protein>
    <recommendedName>
        <fullName evidence="3">Helix-turn-helix domain-containing protein</fullName>
    </recommendedName>
</protein>
<dbReference type="AlphaFoldDB" id="A0A0A3XV36"/>
<dbReference type="RefSeq" id="WP_041956779.1">
    <property type="nucleotide sequence ID" value="NZ_JRPN01000018.1"/>
</dbReference>